<feature type="compositionally biased region" description="Basic and acidic residues" evidence="1">
    <location>
        <begin position="390"/>
        <end position="400"/>
    </location>
</feature>
<feature type="non-terminal residue" evidence="2">
    <location>
        <position position="1"/>
    </location>
</feature>
<feature type="compositionally biased region" description="Polar residues" evidence="1">
    <location>
        <begin position="969"/>
        <end position="978"/>
    </location>
</feature>
<feature type="compositionally biased region" description="Low complexity" evidence="1">
    <location>
        <begin position="14"/>
        <end position="48"/>
    </location>
</feature>
<feature type="compositionally biased region" description="Low complexity" evidence="1">
    <location>
        <begin position="782"/>
        <end position="806"/>
    </location>
</feature>
<organism evidence="2 3">
    <name type="scientific">Ceratocystis pirilliformis</name>
    <dbReference type="NCBI Taxonomy" id="259994"/>
    <lineage>
        <taxon>Eukaryota</taxon>
        <taxon>Fungi</taxon>
        <taxon>Dikarya</taxon>
        <taxon>Ascomycota</taxon>
        <taxon>Pezizomycotina</taxon>
        <taxon>Sordariomycetes</taxon>
        <taxon>Hypocreomycetidae</taxon>
        <taxon>Microascales</taxon>
        <taxon>Ceratocystidaceae</taxon>
        <taxon>Ceratocystis</taxon>
    </lineage>
</organism>
<feature type="compositionally biased region" description="Basic residues" evidence="1">
    <location>
        <begin position="53"/>
        <end position="62"/>
    </location>
</feature>
<evidence type="ECO:0000256" key="1">
    <source>
        <dbReference type="SAM" id="MobiDB-lite"/>
    </source>
</evidence>
<feature type="region of interest" description="Disordered" evidence="1">
    <location>
        <begin position="390"/>
        <end position="484"/>
    </location>
</feature>
<feature type="compositionally biased region" description="Polar residues" evidence="1">
    <location>
        <begin position="750"/>
        <end position="761"/>
    </location>
</feature>
<feature type="compositionally biased region" description="Basic and acidic residues" evidence="1">
    <location>
        <begin position="407"/>
        <end position="428"/>
    </location>
</feature>
<feature type="compositionally biased region" description="Acidic residues" evidence="1">
    <location>
        <begin position="562"/>
        <end position="571"/>
    </location>
</feature>
<keyword evidence="3" id="KW-1185">Reference proteome</keyword>
<feature type="compositionally biased region" description="Low complexity" evidence="1">
    <location>
        <begin position="605"/>
        <end position="621"/>
    </location>
</feature>
<gene>
    <name evidence="2" type="ORF">Cpir12675_006852</name>
</gene>
<feature type="compositionally biased region" description="Low complexity" evidence="1">
    <location>
        <begin position="813"/>
        <end position="822"/>
    </location>
</feature>
<feature type="compositionally biased region" description="Low complexity" evidence="1">
    <location>
        <begin position="629"/>
        <end position="648"/>
    </location>
</feature>
<dbReference type="EMBL" id="JAWDJO010000393">
    <property type="protein sequence ID" value="KAL1886925.1"/>
    <property type="molecule type" value="Genomic_DNA"/>
</dbReference>
<feature type="region of interest" description="Disordered" evidence="1">
    <location>
        <begin position="101"/>
        <end position="121"/>
    </location>
</feature>
<accession>A0ABR3YFV8</accession>
<feature type="compositionally biased region" description="Polar residues" evidence="1">
    <location>
        <begin position="447"/>
        <end position="462"/>
    </location>
</feature>
<feature type="region of interest" description="Disordered" evidence="1">
    <location>
        <begin position="507"/>
        <end position="905"/>
    </location>
</feature>
<feature type="compositionally biased region" description="Low complexity" evidence="1">
    <location>
        <begin position="1105"/>
        <end position="1118"/>
    </location>
</feature>
<feature type="compositionally biased region" description="Low complexity" evidence="1">
    <location>
        <begin position="145"/>
        <end position="160"/>
    </location>
</feature>
<feature type="region of interest" description="Disordered" evidence="1">
    <location>
        <begin position="918"/>
        <end position="987"/>
    </location>
</feature>
<feature type="region of interest" description="Disordered" evidence="1">
    <location>
        <begin position="1015"/>
        <end position="1191"/>
    </location>
</feature>
<reference evidence="2 3" key="1">
    <citation type="journal article" date="2024" name="IMA Fungus">
        <title>IMA Genome - F19 : A genome assembly and annotation guide to empower mycologists, including annotated draft genome sequences of Ceratocystis pirilliformis, Diaporthe australafricana, Fusarium ophioides, Paecilomyces lecythidis, and Sporothrix stenoceras.</title>
        <authorList>
            <person name="Aylward J."/>
            <person name="Wilson A.M."/>
            <person name="Visagie C.M."/>
            <person name="Spraker J."/>
            <person name="Barnes I."/>
            <person name="Buitendag C."/>
            <person name="Ceriani C."/>
            <person name="Del Mar Angel L."/>
            <person name="du Plessis D."/>
            <person name="Fuchs T."/>
            <person name="Gasser K."/>
            <person name="Kramer D."/>
            <person name="Li W."/>
            <person name="Munsamy K."/>
            <person name="Piso A."/>
            <person name="Price J.L."/>
            <person name="Sonnekus B."/>
            <person name="Thomas C."/>
            <person name="van der Nest A."/>
            <person name="van Dijk A."/>
            <person name="van Heerden A."/>
            <person name="van Vuuren N."/>
            <person name="Yilmaz N."/>
            <person name="Duong T.A."/>
            <person name="van der Merwe N.A."/>
            <person name="Wingfield M.J."/>
            <person name="Wingfield B.D."/>
        </authorList>
    </citation>
    <scope>NUCLEOTIDE SEQUENCE [LARGE SCALE GENOMIC DNA]</scope>
    <source>
        <strain evidence="2 3">CMW 12675</strain>
    </source>
</reference>
<feature type="region of interest" description="Disordered" evidence="1">
    <location>
        <begin position="207"/>
        <end position="230"/>
    </location>
</feature>
<feature type="region of interest" description="Disordered" evidence="1">
    <location>
        <begin position="142"/>
        <end position="187"/>
    </location>
</feature>
<feature type="compositionally biased region" description="Low complexity" evidence="1">
    <location>
        <begin position="101"/>
        <end position="117"/>
    </location>
</feature>
<feature type="compositionally biased region" description="Acidic residues" evidence="1">
    <location>
        <begin position="211"/>
        <end position="230"/>
    </location>
</feature>
<evidence type="ECO:0000313" key="2">
    <source>
        <dbReference type="EMBL" id="KAL1886925.1"/>
    </source>
</evidence>
<name>A0ABR3YFV8_9PEZI</name>
<feature type="compositionally biased region" description="Low complexity" evidence="1">
    <location>
        <begin position="507"/>
        <end position="517"/>
    </location>
</feature>
<comment type="caution">
    <text evidence="2">The sequence shown here is derived from an EMBL/GenBank/DDBJ whole genome shotgun (WGS) entry which is preliminary data.</text>
</comment>
<feature type="region of interest" description="Disordered" evidence="1">
    <location>
        <begin position="1"/>
        <end position="85"/>
    </location>
</feature>
<feature type="compositionally biased region" description="Low complexity" evidence="1">
    <location>
        <begin position="674"/>
        <end position="688"/>
    </location>
</feature>
<feature type="compositionally biased region" description="Basic and acidic residues" evidence="1">
    <location>
        <begin position="1038"/>
        <end position="1054"/>
    </location>
</feature>
<feature type="compositionally biased region" description="Low complexity" evidence="1">
    <location>
        <begin position="1163"/>
        <end position="1178"/>
    </location>
</feature>
<sequence length="1191" mass="128114">PLRNINGSIKSKYSKTLLQSSPSSSLSFSSSLRQCESLSQPQPLYQPQETRKSSRQSRKAKGRAAAIGATGAPAADTAPTTDAAKLSACVSAASPSAIGSRYSSALSSLPPAAEDSPQPLGVVDGFWKDHRLSQRDANQCHREALASAPTSSSALASAPAPEKRAGTFSSSDSPISSMSSSSNPLSAPYTTWEAYVDDWTLQPESRIPEVEEKEEDEDVENDADGVDDEGLVEDEDGAVEPMPGSQQLTSAVATSRVASSDEADEASDNRLFLFRKLPDITDIVNTLQNHDDMDYDQLAHSIDAVNKILYQYQNEFVATTAVVDDWENAQRRATDDVNAEKLLVPKEFLLKGYSTKSMTAKESEIHAVRMMDRLMADVYFFRHDPHISKVGRQDPLDQPHEAAPNHCDVRRSLRNDPNKTAKGTDHADPNIITGKRMRKPREMFDGQPNSRSATPALQTVSKRSTRSKRGEDELLDSNPGANSVSGSFNSNASFSGLGATAAALGLSEAHQQSSTPSTPVPAPASAPSLSTPTKKGKPDSGPNPRKRRRIKNEEPAPAVEEPASEYEELEREEEKVPEPEPAPEPVEEEEPPRKRRVRRTKVQIAADKAAAEAAQAQAQAEAEAEAESEATAVDAASSTVPPSAATSDFEADDEPAKKRIVSLMVPNLHVVRGSSTTSSKTTTPASTGKRGRKGKSSGKDAPTPPVNGSGRRKASSTIQPSPPTFTPNDNIAGPPSGPVVFPGAQPPPNHNGQIMWNSNPNKHNKLEGGSGRGRGRGGRRSTGGASHASQNSPLAQSQAPQPAQSPIDSSHMQQLPPHSQSQVPPPHLMHMQNQPMYDNKQPPLSHMPTIIAHYPPLQHQHQHQHQHQLPPHSMAPQSGNGGSSSHPASHHHSHSQTPPYGGSHIQYAPKTQFIQHSHTMPPQHSHVPMHGHSHPPLGHSHGHSHSHSHGHNNSHGMPPPPPVAASAGIPTSGSQINGSVGPDGDNRVRIKMVKPNQKPINLDNVVMGSKEYAQMTKSEKMSHSMKNRWKSGSMQGAVDKRKATLARKKQDRDPVPGNSSNNSNSSRAVNGTPAAHPTDSGSPTQSAHPIAYANPNSVAPMSLYPHHSQPPHMHSHSQIPPPPPQQRGQHPHGIFITQPPQPGYPQQGQQKQHVNLPPPPMGPQSHQQPHPSQQQEQMNTLNISHYPPSQP</sequence>
<dbReference type="Proteomes" id="UP001583280">
    <property type="component" value="Unassembled WGS sequence"/>
</dbReference>
<feature type="compositionally biased region" description="Low complexity" evidence="1">
    <location>
        <begin position="64"/>
        <end position="84"/>
    </location>
</feature>
<feature type="compositionally biased region" description="Basic residues" evidence="1">
    <location>
        <begin position="940"/>
        <end position="952"/>
    </location>
</feature>
<protein>
    <submittedName>
        <fullName evidence="2">Uncharacterized protein</fullName>
    </submittedName>
</protein>
<feature type="compositionally biased region" description="Low complexity" evidence="1">
    <location>
        <begin position="169"/>
        <end position="187"/>
    </location>
</feature>
<feature type="compositionally biased region" description="Polar residues" evidence="1">
    <location>
        <begin position="1"/>
        <end position="11"/>
    </location>
</feature>
<evidence type="ECO:0000313" key="3">
    <source>
        <dbReference type="Proteomes" id="UP001583280"/>
    </source>
</evidence>
<proteinExistence type="predicted"/>